<feature type="transmembrane region" description="Helical" evidence="1">
    <location>
        <begin position="12"/>
        <end position="31"/>
    </location>
</feature>
<sequence>MKKLSPSGKFLTVFASALYIISAILTGAFFGSDFSNVMLPITVYILFTLLITHRWEGYEEKRLLDLNNIALLSYGVSYILFLWLSKFTEDKVYLGAIFLGSLLVFIFIFIFALRSLTKKNWWK</sequence>
<geneLocation type="plasmid" evidence="2">
    <name>pSE456_2</name>
</geneLocation>
<dbReference type="RefSeq" id="WP_020368225.1">
    <property type="nucleotide sequence ID" value="NZ_CP071995.1"/>
</dbReference>
<dbReference type="AlphaFoldDB" id="A0A894TKU9"/>
<keyword evidence="1" id="KW-0812">Transmembrane</keyword>
<name>A0A894TKU9_STAEP</name>
<keyword evidence="1" id="KW-0472">Membrane</keyword>
<feature type="transmembrane region" description="Helical" evidence="1">
    <location>
        <begin position="67"/>
        <end position="86"/>
    </location>
</feature>
<evidence type="ECO:0000256" key="1">
    <source>
        <dbReference type="SAM" id="Phobius"/>
    </source>
</evidence>
<organism evidence="2">
    <name type="scientific">Staphylococcus epidermidis</name>
    <dbReference type="NCBI Taxonomy" id="1282"/>
    <lineage>
        <taxon>Bacteria</taxon>
        <taxon>Bacillati</taxon>
        <taxon>Bacillota</taxon>
        <taxon>Bacilli</taxon>
        <taxon>Bacillales</taxon>
        <taxon>Staphylococcaceae</taxon>
        <taxon>Staphylococcus</taxon>
    </lineage>
</organism>
<protein>
    <submittedName>
        <fullName evidence="2">Uncharacterized protein</fullName>
    </submittedName>
</protein>
<proteinExistence type="predicted"/>
<feature type="transmembrane region" description="Helical" evidence="1">
    <location>
        <begin position="92"/>
        <end position="113"/>
    </location>
</feature>
<feature type="transmembrane region" description="Helical" evidence="1">
    <location>
        <begin position="37"/>
        <end position="55"/>
    </location>
</feature>
<accession>A0A894TKU9</accession>
<reference evidence="2" key="1">
    <citation type="journal article" date="2021" name="MSphere">
        <title>Staphylococcus epidermidis Phages Transduce Antimicrobial Resistance Plasmids and Mobilize Chromosomal Islands.</title>
        <authorList>
            <person name="Fiaarov L."/>
            <person name="Botka T."/>
            <person name="Du X."/>
            <person name="MaalaHov I."/>
            <person name="B P."/>
            <person name="Pantucek R."/>
            <person name="Benea M."/>
            <person name="Roudnick P."/>
            <person name="Winstel V."/>
            <person name="Larsen J."/>
            <person name="Rosenstein R."/>
            <person name="Peschel A."/>
            <person name="DoakaY J."/>
        </authorList>
    </citation>
    <scope>NUCLEOTIDE SEQUENCE</scope>
    <source>
        <strain evidence="2">SE456</strain>
    </source>
</reference>
<keyword evidence="1" id="KW-1133">Transmembrane helix</keyword>
<evidence type="ECO:0000313" key="2">
    <source>
        <dbReference type="EMBL" id="QRX38804.1"/>
    </source>
</evidence>
<keyword evidence="2" id="KW-0614">Plasmid</keyword>
<dbReference type="EMBL" id="MW364979">
    <property type="protein sequence ID" value="QRX38804.1"/>
    <property type="molecule type" value="Genomic_DNA"/>
</dbReference>